<sequence length="193" mass="21007">MLTLSFFFPWLTPAGLQQLGIELRAGLRLPEALTTRSANTSAKQGVLDVYSFNTPQQQFRHAKVTASSSHPPRLFLPHTWPLAAGTMSLATATFARVPQPLEKLTERSSTRSMTSRSIRSADGNSGSAVALEPLVGWLAFACMTASHEVLCDTGQKTRSASQAPDKITNRIASPTWPAIFAQLPQSTRFHSQL</sequence>
<evidence type="ECO:0000313" key="4">
    <source>
        <dbReference type="Proteomes" id="UP001175000"/>
    </source>
</evidence>
<feature type="region of interest" description="Disordered" evidence="1">
    <location>
        <begin position="105"/>
        <end position="125"/>
    </location>
</feature>
<feature type="signal peptide" evidence="2">
    <location>
        <begin position="1"/>
        <end position="16"/>
    </location>
</feature>
<dbReference type="Proteomes" id="UP001175000">
    <property type="component" value="Unassembled WGS sequence"/>
</dbReference>
<gene>
    <name evidence="3" type="ORF">B0T14DRAFT_37605</name>
</gene>
<organism evidence="3 4">
    <name type="scientific">Immersiella caudata</name>
    <dbReference type="NCBI Taxonomy" id="314043"/>
    <lineage>
        <taxon>Eukaryota</taxon>
        <taxon>Fungi</taxon>
        <taxon>Dikarya</taxon>
        <taxon>Ascomycota</taxon>
        <taxon>Pezizomycotina</taxon>
        <taxon>Sordariomycetes</taxon>
        <taxon>Sordariomycetidae</taxon>
        <taxon>Sordariales</taxon>
        <taxon>Lasiosphaeriaceae</taxon>
        <taxon>Immersiella</taxon>
    </lineage>
</organism>
<evidence type="ECO:0000313" key="3">
    <source>
        <dbReference type="EMBL" id="KAK0632580.1"/>
    </source>
</evidence>
<keyword evidence="4" id="KW-1185">Reference proteome</keyword>
<proteinExistence type="predicted"/>
<feature type="compositionally biased region" description="Low complexity" evidence="1">
    <location>
        <begin position="110"/>
        <end position="120"/>
    </location>
</feature>
<evidence type="ECO:0000256" key="2">
    <source>
        <dbReference type="SAM" id="SignalP"/>
    </source>
</evidence>
<accession>A0AA39XG97</accession>
<feature type="chain" id="PRO_5041249607" evidence="2">
    <location>
        <begin position="17"/>
        <end position="193"/>
    </location>
</feature>
<dbReference type="AlphaFoldDB" id="A0AA39XG97"/>
<dbReference type="EMBL" id="JAULSU010000001">
    <property type="protein sequence ID" value="KAK0632580.1"/>
    <property type="molecule type" value="Genomic_DNA"/>
</dbReference>
<evidence type="ECO:0000256" key="1">
    <source>
        <dbReference type="SAM" id="MobiDB-lite"/>
    </source>
</evidence>
<comment type="caution">
    <text evidence="3">The sequence shown here is derived from an EMBL/GenBank/DDBJ whole genome shotgun (WGS) entry which is preliminary data.</text>
</comment>
<reference evidence="3" key="1">
    <citation type="submission" date="2023-06" db="EMBL/GenBank/DDBJ databases">
        <title>Genome-scale phylogeny and comparative genomics of the fungal order Sordariales.</title>
        <authorList>
            <consortium name="Lawrence Berkeley National Laboratory"/>
            <person name="Hensen N."/>
            <person name="Bonometti L."/>
            <person name="Westerberg I."/>
            <person name="Brannstrom I.O."/>
            <person name="Guillou S."/>
            <person name="Cros-Aarteil S."/>
            <person name="Calhoun S."/>
            <person name="Haridas S."/>
            <person name="Kuo A."/>
            <person name="Mondo S."/>
            <person name="Pangilinan J."/>
            <person name="Riley R."/>
            <person name="Labutti K."/>
            <person name="Andreopoulos B."/>
            <person name="Lipzen A."/>
            <person name="Chen C."/>
            <person name="Yanf M."/>
            <person name="Daum C."/>
            <person name="Ng V."/>
            <person name="Clum A."/>
            <person name="Steindorff A."/>
            <person name="Ohm R."/>
            <person name="Martin F."/>
            <person name="Silar P."/>
            <person name="Natvig D."/>
            <person name="Lalanne C."/>
            <person name="Gautier V."/>
            <person name="Ament-Velasquez S.L."/>
            <person name="Kruys A."/>
            <person name="Hutchinson M.I."/>
            <person name="Powell A.J."/>
            <person name="Barry K."/>
            <person name="Miller A.N."/>
            <person name="Grigoriev I.V."/>
            <person name="Debuchy R."/>
            <person name="Gladieux P."/>
            <person name="Thoren M.H."/>
            <person name="Johannesson H."/>
        </authorList>
    </citation>
    <scope>NUCLEOTIDE SEQUENCE</scope>
    <source>
        <strain evidence="3">CBS 606.72</strain>
    </source>
</reference>
<name>A0AA39XG97_9PEZI</name>
<keyword evidence="2" id="KW-0732">Signal</keyword>
<protein>
    <submittedName>
        <fullName evidence="3">Uncharacterized protein</fullName>
    </submittedName>
</protein>